<evidence type="ECO:0000256" key="2">
    <source>
        <dbReference type="ARBA" id="ARBA00022448"/>
    </source>
</evidence>
<dbReference type="Gene3D" id="1.20.1690.10">
    <property type="entry name" value="V-type ATP synthase subunit C domain"/>
    <property type="match status" value="2"/>
</dbReference>
<dbReference type="PANTHER" id="PTHR38682:SF1">
    <property type="entry name" value="V-TYPE ATP SYNTHASE SUBUNIT C"/>
    <property type="match status" value="1"/>
</dbReference>
<keyword evidence="5" id="KW-1185">Reference proteome</keyword>
<evidence type="ECO:0000256" key="1">
    <source>
        <dbReference type="ARBA" id="ARBA00006709"/>
    </source>
</evidence>
<evidence type="ECO:0000313" key="4">
    <source>
        <dbReference type="EMBL" id="MET3618074.1"/>
    </source>
</evidence>
<dbReference type="Pfam" id="PF01992">
    <property type="entry name" value="vATP-synt_AC39"/>
    <property type="match status" value="1"/>
</dbReference>
<evidence type="ECO:0000313" key="5">
    <source>
        <dbReference type="Proteomes" id="UP001549162"/>
    </source>
</evidence>
<dbReference type="RefSeq" id="WP_354369077.1">
    <property type="nucleotide sequence ID" value="NZ_JBEPMA010000014.1"/>
</dbReference>
<organism evidence="4 5">
    <name type="scientific">Peptoniphilus olsenii</name>
    <dbReference type="NCBI Taxonomy" id="411570"/>
    <lineage>
        <taxon>Bacteria</taxon>
        <taxon>Bacillati</taxon>
        <taxon>Bacillota</taxon>
        <taxon>Tissierellia</taxon>
        <taxon>Tissierellales</taxon>
        <taxon>Peptoniphilaceae</taxon>
        <taxon>Peptoniphilus</taxon>
    </lineage>
</organism>
<name>A0ABV2JBA4_9FIRM</name>
<comment type="caution">
    <text evidence="4">The sequence shown here is derived from an EMBL/GenBank/DDBJ whole genome shotgun (WGS) entry which is preliminary data.</text>
</comment>
<dbReference type="InterPro" id="IPR035067">
    <property type="entry name" value="V-type_ATPase_csu/dsu"/>
</dbReference>
<dbReference type="Proteomes" id="UP001549162">
    <property type="component" value="Unassembled WGS sequence"/>
</dbReference>
<dbReference type="InterPro" id="IPR036079">
    <property type="entry name" value="ATPase_csu/dsu_sf"/>
</dbReference>
<dbReference type="InterPro" id="IPR002843">
    <property type="entry name" value="ATPase_V0-cplx_csu/dsu"/>
</dbReference>
<evidence type="ECO:0000256" key="3">
    <source>
        <dbReference type="ARBA" id="ARBA00023065"/>
    </source>
</evidence>
<dbReference type="Gene3D" id="1.10.132.50">
    <property type="entry name" value="ATP synthase (C/AC39) subunit, domain 3"/>
    <property type="match status" value="1"/>
</dbReference>
<proteinExistence type="inferred from homology"/>
<comment type="similarity">
    <text evidence="1">Belongs to the V-ATPase V0D/AC39 subunit family.</text>
</comment>
<dbReference type="EMBL" id="JBEPMA010000014">
    <property type="protein sequence ID" value="MET3618074.1"/>
    <property type="molecule type" value="Genomic_DNA"/>
</dbReference>
<dbReference type="InterPro" id="IPR050873">
    <property type="entry name" value="V-ATPase_V0D/AC39_subunit"/>
</dbReference>
<dbReference type="InterPro" id="IPR044911">
    <property type="entry name" value="V-type_ATPase_csu/dsu_dom_3"/>
</dbReference>
<keyword evidence="3" id="KW-0406">Ion transport</keyword>
<dbReference type="SUPFAM" id="SSF103486">
    <property type="entry name" value="V-type ATP synthase subunit C"/>
    <property type="match status" value="1"/>
</dbReference>
<sequence>MDRNKFIQSSARVRILEKKLLKNENFMRLSEQESLKDTLRALTDTVYNEYLNKLESPTKYEDMLSNELTKLFRDLYELSPEDTPVDMVSLKYFYHNMKVLIKENIQKEDFSHLYILVKDFDLKNYREALKKEISRDKYQEMLLNAKELYEETHDPQIIDVFFDNEYFRELLEIAEESKVDLFIRYVKNLIDFTNIRTLLRVKSEGAGSEFLTNVLIDGGNISKDSYYYLLKADLNDSDTLKKLEIYKYVKEGLENYKENKTLTDFELEMDNYFIDLIKEVKYITFGPEVIFAYALAKEMEIKNLRIVLVSKLNGLDKEFIRGKLRDNYV</sequence>
<keyword evidence="2" id="KW-0813">Transport</keyword>
<accession>A0ABV2JBA4</accession>
<dbReference type="PANTHER" id="PTHR38682">
    <property type="entry name" value="V-TYPE ATP SYNTHASE SUBUNIT C"/>
    <property type="match status" value="1"/>
</dbReference>
<protein>
    <submittedName>
        <fullName evidence="4">V/A-type H+-transporting ATPase subunit C</fullName>
    </submittedName>
</protein>
<dbReference type="NCBIfam" id="NF002266">
    <property type="entry name" value="PRK01198.1-2"/>
    <property type="match status" value="1"/>
</dbReference>
<gene>
    <name evidence="4" type="ORF">ABID14_001709</name>
</gene>
<reference evidence="4 5" key="1">
    <citation type="submission" date="2024-06" db="EMBL/GenBank/DDBJ databases">
        <title>Genomic Encyclopedia of Type Strains, Phase IV (KMG-IV): sequencing the most valuable type-strain genomes for metagenomic binning, comparative biology and taxonomic classification.</title>
        <authorList>
            <person name="Goeker M."/>
        </authorList>
    </citation>
    <scope>NUCLEOTIDE SEQUENCE [LARGE SCALE GENOMIC DNA]</scope>
    <source>
        <strain evidence="4 5">DSM 21460</strain>
    </source>
</reference>